<reference evidence="2 3" key="1">
    <citation type="submission" date="2016-10" db="EMBL/GenBank/DDBJ databases">
        <authorList>
            <person name="de Groot N.N."/>
        </authorList>
    </citation>
    <scope>NUCLEOTIDE SEQUENCE [LARGE SCALE GENOMIC DNA]</scope>
    <source>
        <strain evidence="2 3">DSM 44993</strain>
    </source>
</reference>
<dbReference type="InterPro" id="IPR029046">
    <property type="entry name" value="LolA/LolB/LppX"/>
</dbReference>
<evidence type="ECO:0000313" key="2">
    <source>
        <dbReference type="EMBL" id="SEO59836.1"/>
    </source>
</evidence>
<dbReference type="Gene3D" id="2.50.20.20">
    <property type="match status" value="1"/>
</dbReference>
<protein>
    <recommendedName>
        <fullName evidence="4">Lipoprotein LprG</fullName>
    </recommendedName>
</protein>
<dbReference type="RefSeq" id="WP_091611917.1">
    <property type="nucleotide sequence ID" value="NZ_FOEF01000001.1"/>
</dbReference>
<dbReference type="SUPFAM" id="SSF89392">
    <property type="entry name" value="Prokaryotic lipoproteins and lipoprotein localization factors"/>
    <property type="match status" value="1"/>
</dbReference>
<name>A0A1H8R0H1_9PSEU</name>
<dbReference type="AlphaFoldDB" id="A0A1H8R0H1"/>
<proteinExistence type="predicted"/>
<organism evidence="2 3">
    <name type="scientific">Amycolatopsis saalfeldensis</name>
    <dbReference type="NCBI Taxonomy" id="394193"/>
    <lineage>
        <taxon>Bacteria</taxon>
        <taxon>Bacillati</taxon>
        <taxon>Actinomycetota</taxon>
        <taxon>Actinomycetes</taxon>
        <taxon>Pseudonocardiales</taxon>
        <taxon>Pseudonocardiaceae</taxon>
        <taxon>Amycolatopsis</taxon>
    </lineage>
</organism>
<feature type="chain" id="PRO_5011789269" description="Lipoprotein LprG" evidence="1">
    <location>
        <begin position="20"/>
        <end position="257"/>
    </location>
</feature>
<dbReference type="PROSITE" id="PS51257">
    <property type="entry name" value="PROKAR_LIPOPROTEIN"/>
    <property type="match status" value="1"/>
</dbReference>
<keyword evidence="1" id="KW-0732">Signal</keyword>
<keyword evidence="3" id="KW-1185">Reference proteome</keyword>
<gene>
    <name evidence="2" type="ORF">SAMN04489732_101564</name>
</gene>
<accession>A0A1H8R0H1</accession>
<evidence type="ECO:0000313" key="3">
    <source>
        <dbReference type="Proteomes" id="UP000198582"/>
    </source>
</evidence>
<evidence type="ECO:0000256" key="1">
    <source>
        <dbReference type="SAM" id="SignalP"/>
    </source>
</evidence>
<dbReference type="OrthoDB" id="3427828at2"/>
<dbReference type="Proteomes" id="UP000198582">
    <property type="component" value="Unassembled WGS sequence"/>
</dbReference>
<feature type="signal peptide" evidence="1">
    <location>
        <begin position="1"/>
        <end position="19"/>
    </location>
</feature>
<dbReference type="EMBL" id="FOEF01000001">
    <property type="protein sequence ID" value="SEO59836.1"/>
    <property type="molecule type" value="Genomic_DNA"/>
</dbReference>
<sequence>MRRTALALGAVLAVTLAGACSDNSSPLFSDARALADAASAATVAGHSAKFTTDVAAGTLVSHGQGQAKFAADGTSLVMTTDYIGEPLELRLVAGQLYAKVPEGSRDQVTGGKPWVKVSPDGSDPFSQVLGGSLAQLTEQNDPARTLAQVRTAGTLASGERTQLDGVGAEHYRVDVDLAKLGSELPAGLPPGSVVPGTKVPLELWLDAADRPLQLVLDLTPILKGPDGARITARYSGWGSPVDVQAPAADQLGAFAGS</sequence>
<evidence type="ECO:0008006" key="4">
    <source>
        <dbReference type="Google" id="ProtNLM"/>
    </source>
</evidence>
<dbReference type="STRING" id="394193.SAMN04489732_101564"/>